<proteinExistence type="predicted"/>
<dbReference type="Pfam" id="PF12340">
    <property type="entry name" value="DUF3638"/>
    <property type="match status" value="1"/>
</dbReference>
<sequence length="1697" mass="193568">MIYSYLSTVGNSYDSNPEQKSTMLLAVMELWMSLDQCATNLFPLLLEYNPSIPPGILDVLQLPSLVKMSALRDVQQYLRKRHAQCNFSSRSIFDDPWKGCFAERYFDESNDSQRLQEIYRNIETTAELARCKKEKEWERMCAEHETLEKQITESTCLYTTTYSSIRDNEDLDEHRNCTKCYLRRKARRMKIGLHEHPLPRNAVEAKVVVFELGCSKAFKAYRNATWKIADGLACSTPINRFEPRLILHDYSELRKYTNERTAGVSLASTTKSFLLTHYNGVHFPVSLDKVCVQNGLKLGYFDTLANVWLGHRPRTPTFAHHCWIGIPANSPFFSLQSSPNFSGDSNGPTSYDIIASQPGCPAGLNVHEFTAYQNLFSGKNRRWLSILIELGSSNLNSSTESTVLLVTQLALQAGPLFELNPLRTIHRVFRDESFCKRLIEQISRRLEDISSSWRETNCMEMLITVILRVYSLAIGPTVHEALRLLEKARTITLTWINQLRNDIYKAADAVVSQQCAGHAFWAALLCRRTFAVYADGGSTGSCISLADLCCFIECSITLQDNMVSEPATLPFFARNTIIRDLKMAHKMRFLLRRSLQANPDSLGMAINNIWPQPRSASSRVFSKLKFVDSLHGLWVQMTVLPTQHTKLQIVHYSVLQGQLLVDGQPIGKLPAKHRDSAVLNRLFGRQILFTYPSSLLGMSYMLAFEMNGHQVHIGFREEVVIVRAVIRSTVKELLPFEIFSGRSSFDLPTALIENCFHWLDLSTRIVEIRQKSDIWESKPGNWLLNVRTRIAQRRGSLLVDPHGSLFQQVRHTFHQFEQPARLIVVQPEKKPLSVELPRLELSFFVNRRRLFQCRQLGAEIDPNQDAGTWYGLNSKFILRDAVNVRQRSILVPMGPLNYLRNGPHIAINIENHGKYGRYTINDVLGRIDCPSEPKIFYLKAQLHAYTSFLVTDPLTGRTGTEEALHSLTSGYCQPWTPLSVGSLDCLASLADLTPRREYYPKDMRYMQNVFWNSILPTTIQHDKFKSVVEAICEQSRNLSIFAFNRTEPPSVKVEDTSDHHLLHRSYQRRRVYQRQGADLEDWHTSPAADLLYNPRDSPRVSQARLNVFESVALIRSWSSGLPTTVDLAGILQSWPHIGGYDRSFDKFLLSDRLDVEFAADWGPLVHLCRCSNQGQLYRLTFLFAVLSFSEHVNMDVVRTLIAFAVSDRLKALDPPKWPSYSHFRDNYAPSADYLVQLMKPYCVPYSGDERSIFKLSYKQRKKFEQAESKHDEQVENDCKVFAQFLLEQWPCAEVTIEGVVSPLLIDVFQSLKIIQPEWLRLFQNMELSLHIRQVQRVLDDIRTKKEFELPNNRVSSKATLFTRDTGFSITLQSLLCQNGPKSSSKDSPVAIKRGVKCIDAKENEIPGRVDVCIPIRSSLAKSVESCISREIRELETIVRNTTDSESTVRQRYGRDMMQSLESLRQLKRIPRQDEDPVSMAKLSKDIYGARTNLRERFEQLCMALEKDNLRSKWSKGGGLWPCITPVTLLEQLRSTSASVFGKYMKEALIAYAVSITTLQRLLRIEDAGLKGNKQSLHDEQHNLGHLSWQLLECPDWLLLEIDANILIRLDQVDVARATISPESGFNSVLQMNMGQGKTSVIMPMVATVLADSKKLLRIVVPKPLLSQTSQLLQNRLGSLLGRSVKHVPFSRKTSTSS</sequence>
<dbReference type="GO" id="GO:0004843">
    <property type="term" value="F:cysteine-type deubiquitinase activity"/>
    <property type="evidence" value="ECO:0007669"/>
    <property type="project" value="UniProtKB-EC"/>
</dbReference>
<evidence type="ECO:0000256" key="5">
    <source>
        <dbReference type="ARBA" id="ARBA00022801"/>
    </source>
</evidence>
<comment type="catalytic activity">
    <reaction evidence="1">
        <text>Thiol-dependent hydrolysis of ester, thioester, amide, peptide and isopeptide bonds formed by the C-terminal Gly of ubiquitin (a 76-residue protein attached to proteins as an intracellular targeting signal).</text>
        <dbReference type="EC" id="3.4.19.12"/>
    </reaction>
</comment>
<keyword evidence="6" id="KW-0788">Thiol protease</keyword>
<reference evidence="8 9" key="1">
    <citation type="submission" date="2017-03" db="EMBL/GenBank/DDBJ databases">
        <title>Genomes of endolithic fungi from Antarctica.</title>
        <authorList>
            <person name="Coleine C."/>
            <person name="Masonjones S."/>
            <person name="Stajich J.E."/>
        </authorList>
    </citation>
    <scope>NUCLEOTIDE SEQUENCE [LARGE SCALE GENOMIC DNA]</scope>
    <source>
        <strain evidence="8 9">CCFEE 5187</strain>
    </source>
</reference>
<evidence type="ECO:0000256" key="1">
    <source>
        <dbReference type="ARBA" id="ARBA00000707"/>
    </source>
</evidence>
<evidence type="ECO:0000259" key="7">
    <source>
        <dbReference type="Pfam" id="PF12340"/>
    </source>
</evidence>
<name>A0A4U0VWJ2_9PEZI</name>
<dbReference type="OrthoDB" id="3182339at2759"/>
<keyword evidence="9" id="KW-1185">Reference proteome</keyword>
<keyword evidence="3" id="KW-0645">Protease</keyword>
<evidence type="ECO:0000256" key="4">
    <source>
        <dbReference type="ARBA" id="ARBA00022786"/>
    </source>
</evidence>
<dbReference type="PANTHER" id="PTHR13367:SF32">
    <property type="entry name" value="DUF6606 DOMAIN-CONTAINING PROTEIN"/>
    <property type="match status" value="1"/>
</dbReference>
<comment type="caution">
    <text evidence="8">The sequence shown here is derived from an EMBL/GenBank/DDBJ whole genome shotgun (WGS) entry which is preliminary data.</text>
</comment>
<keyword evidence="4" id="KW-0833">Ubl conjugation pathway</keyword>
<evidence type="ECO:0000256" key="2">
    <source>
        <dbReference type="ARBA" id="ARBA00012759"/>
    </source>
</evidence>
<organism evidence="8 9">
    <name type="scientific">Cryomyces minteri</name>
    <dbReference type="NCBI Taxonomy" id="331657"/>
    <lineage>
        <taxon>Eukaryota</taxon>
        <taxon>Fungi</taxon>
        <taxon>Dikarya</taxon>
        <taxon>Ascomycota</taxon>
        <taxon>Pezizomycotina</taxon>
        <taxon>Dothideomycetes</taxon>
        <taxon>Dothideomycetes incertae sedis</taxon>
        <taxon>Cryomyces</taxon>
    </lineage>
</organism>
<feature type="domain" description="DUF3638" evidence="7">
    <location>
        <begin position="1586"/>
        <end position="1696"/>
    </location>
</feature>
<evidence type="ECO:0000256" key="6">
    <source>
        <dbReference type="ARBA" id="ARBA00022807"/>
    </source>
</evidence>
<protein>
    <recommendedName>
        <fullName evidence="2">ubiquitinyl hydrolase 1</fullName>
        <ecNumber evidence="2">3.4.19.12</ecNumber>
    </recommendedName>
</protein>
<dbReference type="InterPro" id="IPR022099">
    <property type="entry name" value="DUF3638"/>
</dbReference>
<evidence type="ECO:0000256" key="3">
    <source>
        <dbReference type="ARBA" id="ARBA00022670"/>
    </source>
</evidence>
<accession>A0A4U0VWJ2</accession>
<dbReference type="STRING" id="331657.A0A4U0VWJ2"/>
<dbReference type="InterPro" id="IPR051346">
    <property type="entry name" value="OTU_Deubiquitinase"/>
</dbReference>
<dbReference type="GO" id="GO:0006508">
    <property type="term" value="P:proteolysis"/>
    <property type="evidence" value="ECO:0007669"/>
    <property type="project" value="UniProtKB-KW"/>
</dbReference>
<dbReference type="EC" id="3.4.19.12" evidence="2"/>
<dbReference type="EMBL" id="NAJN01002335">
    <property type="protein sequence ID" value="TKA54078.1"/>
    <property type="molecule type" value="Genomic_DNA"/>
</dbReference>
<evidence type="ECO:0000313" key="9">
    <source>
        <dbReference type="Proteomes" id="UP000308768"/>
    </source>
</evidence>
<keyword evidence="5" id="KW-0378">Hydrolase</keyword>
<dbReference type="Proteomes" id="UP000308768">
    <property type="component" value="Unassembled WGS sequence"/>
</dbReference>
<dbReference type="PANTHER" id="PTHR13367">
    <property type="entry name" value="UBIQUITIN THIOESTERASE"/>
    <property type="match status" value="1"/>
</dbReference>
<gene>
    <name evidence="8" type="ORF">B0A49_12634</name>
</gene>
<feature type="non-terminal residue" evidence="8">
    <location>
        <position position="1697"/>
    </location>
</feature>
<evidence type="ECO:0000313" key="8">
    <source>
        <dbReference type="EMBL" id="TKA54078.1"/>
    </source>
</evidence>